<dbReference type="InterPro" id="IPR023213">
    <property type="entry name" value="CAT-like_dom_sf"/>
</dbReference>
<keyword evidence="9 11" id="KW-0012">Acyltransferase</keyword>
<dbReference type="SUPFAM" id="SSF52777">
    <property type="entry name" value="CoA-dependent acyltransferases"/>
    <property type="match status" value="2"/>
</dbReference>
<dbReference type="InterPro" id="IPR014292">
    <property type="entry name" value="Acyl_transf_WS/DGAT"/>
</dbReference>
<dbReference type="PANTHER" id="PTHR31650">
    <property type="entry name" value="O-ACYLTRANSFERASE (WSD1-LIKE) FAMILY PROTEIN"/>
    <property type="match status" value="1"/>
</dbReference>
<reference evidence="15 16" key="1">
    <citation type="submission" date="2024-09" db="EMBL/GenBank/DDBJ databases">
        <authorList>
            <person name="Sun Q."/>
            <person name="Mori K."/>
        </authorList>
    </citation>
    <scope>NUCLEOTIDE SEQUENCE [LARGE SCALE GENOMIC DNA]</scope>
    <source>
        <strain evidence="15 16">JCM 3143</strain>
    </source>
</reference>
<dbReference type="NCBIfam" id="TIGR02946">
    <property type="entry name" value="acyl_WS_DGAT"/>
    <property type="match status" value="1"/>
</dbReference>
<dbReference type="InterPro" id="IPR004255">
    <property type="entry name" value="O-acyltransferase_WSD1_N"/>
</dbReference>
<name>A0ABV5SLC7_9ACTN</name>
<dbReference type="GO" id="GO:0016746">
    <property type="term" value="F:acyltransferase activity"/>
    <property type="evidence" value="ECO:0007669"/>
    <property type="project" value="UniProtKB-KW"/>
</dbReference>
<evidence type="ECO:0000256" key="4">
    <source>
        <dbReference type="ARBA" id="ARBA00013244"/>
    </source>
</evidence>
<evidence type="ECO:0000256" key="5">
    <source>
        <dbReference type="ARBA" id="ARBA00022516"/>
    </source>
</evidence>
<dbReference type="Proteomes" id="UP001589532">
    <property type="component" value="Unassembled WGS sequence"/>
</dbReference>
<evidence type="ECO:0000259" key="13">
    <source>
        <dbReference type="Pfam" id="PF03007"/>
    </source>
</evidence>
<feature type="region of interest" description="Disordered" evidence="12">
    <location>
        <begin position="459"/>
        <end position="483"/>
    </location>
</feature>
<protein>
    <recommendedName>
        <fullName evidence="4 11">Diacylglycerol O-acyltransferase</fullName>
        <ecNumber evidence="4 11">2.3.1.20</ecNumber>
    </recommendedName>
</protein>
<dbReference type="EMBL" id="JBHMBW010000108">
    <property type="protein sequence ID" value="MFB9631839.1"/>
    <property type="molecule type" value="Genomic_DNA"/>
</dbReference>
<keyword evidence="16" id="KW-1185">Reference proteome</keyword>
<keyword evidence="5 11" id="KW-0444">Lipid biosynthesis</keyword>
<evidence type="ECO:0000256" key="10">
    <source>
        <dbReference type="ARBA" id="ARBA00048109"/>
    </source>
</evidence>
<dbReference type="Pfam" id="PF03007">
    <property type="entry name" value="WS_DGAT_cat"/>
    <property type="match status" value="1"/>
</dbReference>
<gene>
    <name evidence="15" type="ORF">ACFFSA_53010</name>
</gene>
<evidence type="ECO:0000256" key="11">
    <source>
        <dbReference type="RuleBase" id="RU361241"/>
    </source>
</evidence>
<evidence type="ECO:0000313" key="16">
    <source>
        <dbReference type="Proteomes" id="UP001589532"/>
    </source>
</evidence>
<evidence type="ECO:0000256" key="7">
    <source>
        <dbReference type="ARBA" id="ARBA00022798"/>
    </source>
</evidence>
<accession>A0ABV5SLC7</accession>
<feature type="compositionally biased region" description="Basic residues" evidence="12">
    <location>
        <begin position="460"/>
        <end position="470"/>
    </location>
</feature>
<feature type="domain" description="O-acyltransferase WSD1 C-terminal" evidence="14">
    <location>
        <begin position="308"/>
        <end position="458"/>
    </location>
</feature>
<keyword evidence="8 11" id="KW-0443">Lipid metabolism</keyword>
<keyword evidence="7 11" id="KW-0319">Glycerol metabolism</keyword>
<evidence type="ECO:0000256" key="12">
    <source>
        <dbReference type="SAM" id="MobiDB-lite"/>
    </source>
</evidence>
<comment type="catalytic activity">
    <reaction evidence="10 11">
        <text>an acyl-CoA + a 1,2-diacyl-sn-glycerol = a triacyl-sn-glycerol + CoA</text>
        <dbReference type="Rhea" id="RHEA:10868"/>
        <dbReference type="ChEBI" id="CHEBI:17815"/>
        <dbReference type="ChEBI" id="CHEBI:57287"/>
        <dbReference type="ChEBI" id="CHEBI:58342"/>
        <dbReference type="ChEBI" id="CHEBI:64615"/>
        <dbReference type="EC" id="2.3.1.20"/>
    </reaction>
</comment>
<evidence type="ECO:0000256" key="9">
    <source>
        <dbReference type="ARBA" id="ARBA00023315"/>
    </source>
</evidence>
<evidence type="ECO:0000256" key="8">
    <source>
        <dbReference type="ARBA" id="ARBA00023098"/>
    </source>
</evidence>
<evidence type="ECO:0000313" key="15">
    <source>
        <dbReference type="EMBL" id="MFB9631839.1"/>
    </source>
</evidence>
<dbReference type="Pfam" id="PF06974">
    <property type="entry name" value="WS_DGAT_C"/>
    <property type="match status" value="1"/>
</dbReference>
<dbReference type="Gene3D" id="3.30.559.30">
    <property type="entry name" value="Nonribosomal peptide synthetase, condensation domain"/>
    <property type="match status" value="1"/>
</dbReference>
<dbReference type="InterPro" id="IPR045034">
    <property type="entry name" value="O-acyltransferase_WSD1-like"/>
</dbReference>
<feature type="domain" description="O-acyltransferase WSD1-like N-terminal" evidence="13">
    <location>
        <begin position="4"/>
        <end position="268"/>
    </location>
</feature>
<dbReference type="InterPro" id="IPR009721">
    <property type="entry name" value="O-acyltransferase_WSD1_C"/>
</dbReference>
<evidence type="ECO:0000256" key="2">
    <source>
        <dbReference type="ARBA" id="ARBA00005189"/>
    </source>
</evidence>
<evidence type="ECO:0000256" key="6">
    <source>
        <dbReference type="ARBA" id="ARBA00022679"/>
    </source>
</evidence>
<comment type="pathway">
    <text evidence="1 11">Glycerolipid metabolism; triacylglycerol biosynthesis.</text>
</comment>
<evidence type="ECO:0000256" key="3">
    <source>
        <dbReference type="ARBA" id="ARBA00009587"/>
    </source>
</evidence>
<keyword evidence="6 11" id="KW-0808">Transferase</keyword>
<dbReference type="PANTHER" id="PTHR31650:SF1">
    <property type="entry name" value="WAX ESTER SYNTHASE_DIACYLGLYCEROL ACYLTRANSFERASE 4-RELATED"/>
    <property type="match status" value="1"/>
</dbReference>
<proteinExistence type="inferred from homology"/>
<sequence length="483" mass="52866">MRQLSALDAQFLNFETDTNIANIGGLAVLGKDLSREKIQHRLAERMAAVPQLRQRLVRVPFGLDHPYWADDGEVDLDYHVRERTLPAPGDDAQLGEQVARLHERRLDRERPLWEMYLIHGLSCGRCGIYTKVHHAAVDGLTGAEVLAALMDPAPEAVARRPQAPPALWHMLARSAWHLAANPMHLLRFAGEALPVLDQLPVLSRLPGASSLSRLTRPHPLPELPEFAAPHTPLSGPVSSRRRYAFAELPLKEIKRVKNAFGVTVNDVVMTLVASALRRWLLAHAALPEAPLVAGVPFSVRGRAGANEGNQVTIMITQLPTQVDDPRRRLELVSEAMRQIKERFALTPARLLSDLSASMPAALNGLADRAALELVGRTTPPLNVVVSNIPGPQFPLRIAGAGLLAHYPVSVLTDASGGLNITAFSYNGRLDIGLTACRKLVPDVWAFPGYLHEALDDLKPAPRRRKAPPGRRLRDTDPSAHADA</sequence>
<evidence type="ECO:0000256" key="1">
    <source>
        <dbReference type="ARBA" id="ARBA00004771"/>
    </source>
</evidence>
<dbReference type="Gene3D" id="3.30.559.10">
    <property type="entry name" value="Chloramphenicol acetyltransferase-like domain"/>
    <property type="match status" value="1"/>
</dbReference>
<comment type="similarity">
    <text evidence="3 11">Belongs to the long-chain O-acyltransferase family.</text>
</comment>
<organism evidence="15 16">
    <name type="scientific">Nonomuraea helvata</name>
    <dbReference type="NCBI Taxonomy" id="37484"/>
    <lineage>
        <taxon>Bacteria</taxon>
        <taxon>Bacillati</taxon>
        <taxon>Actinomycetota</taxon>
        <taxon>Actinomycetes</taxon>
        <taxon>Streptosporangiales</taxon>
        <taxon>Streptosporangiaceae</taxon>
        <taxon>Nonomuraea</taxon>
    </lineage>
</organism>
<feature type="compositionally biased region" description="Basic and acidic residues" evidence="12">
    <location>
        <begin position="471"/>
        <end position="483"/>
    </location>
</feature>
<dbReference type="EC" id="2.3.1.20" evidence="4 11"/>
<comment type="caution">
    <text evidence="15">The sequence shown here is derived from an EMBL/GenBank/DDBJ whole genome shotgun (WGS) entry which is preliminary data.</text>
</comment>
<comment type="pathway">
    <text evidence="2">Lipid metabolism.</text>
</comment>
<evidence type="ECO:0000259" key="14">
    <source>
        <dbReference type="Pfam" id="PF06974"/>
    </source>
</evidence>
<dbReference type="RefSeq" id="WP_344993829.1">
    <property type="nucleotide sequence ID" value="NZ_BAAAXV010000008.1"/>
</dbReference>